<organism evidence="1 2">
    <name type="scientific">Zarea fungicola</name>
    <dbReference type="NCBI Taxonomy" id="93591"/>
    <lineage>
        <taxon>Eukaryota</taxon>
        <taxon>Fungi</taxon>
        <taxon>Dikarya</taxon>
        <taxon>Ascomycota</taxon>
        <taxon>Pezizomycotina</taxon>
        <taxon>Sordariomycetes</taxon>
        <taxon>Hypocreomycetidae</taxon>
        <taxon>Hypocreales</taxon>
        <taxon>Cordycipitaceae</taxon>
        <taxon>Zarea</taxon>
    </lineage>
</organism>
<reference evidence="1" key="1">
    <citation type="submission" date="2022-08" db="EMBL/GenBank/DDBJ databases">
        <title>Genome Sequence of Lecanicillium fungicola.</title>
        <authorList>
            <person name="Buettner E."/>
        </authorList>
    </citation>
    <scope>NUCLEOTIDE SEQUENCE</scope>
    <source>
        <strain evidence="1">Babe33</strain>
    </source>
</reference>
<evidence type="ECO:0000313" key="2">
    <source>
        <dbReference type="Proteomes" id="UP001143910"/>
    </source>
</evidence>
<dbReference type="EMBL" id="JANJQO010000945">
    <property type="protein sequence ID" value="KAJ2973630.1"/>
    <property type="molecule type" value="Genomic_DNA"/>
</dbReference>
<accession>A0ACC1N3H6</accession>
<gene>
    <name evidence="1" type="ORF">NQ176_g6498</name>
</gene>
<sequence>MVRDYETIHDESDILIILSPPVTFRIMGGGGGGGGGGGLHDDSTSATQSEDEDEGATVAAVLSCFRISPAALPQASRFLRKDLDPKGPEKQLDLQPDGMRHKRLEGFDPQAVACF</sequence>
<proteinExistence type="predicted"/>
<dbReference type="Proteomes" id="UP001143910">
    <property type="component" value="Unassembled WGS sequence"/>
</dbReference>
<name>A0ACC1N3H6_9HYPO</name>
<comment type="caution">
    <text evidence="1">The sequence shown here is derived from an EMBL/GenBank/DDBJ whole genome shotgun (WGS) entry which is preliminary data.</text>
</comment>
<keyword evidence="2" id="KW-1185">Reference proteome</keyword>
<protein>
    <submittedName>
        <fullName evidence="1">Uncharacterized protein</fullName>
    </submittedName>
</protein>
<evidence type="ECO:0000313" key="1">
    <source>
        <dbReference type="EMBL" id="KAJ2973630.1"/>
    </source>
</evidence>